<reference evidence="3 4" key="1">
    <citation type="submission" date="2016-10" db="EMBL/GenBank/DDBJ databases">
        <authorList>
            <person name="Varghese N."/>
            <person name="Submissions S."/>
        </authorList>
    </citation>
    <scope>NUCLEOTIDE SEQUENCE [LARGE SCALE GENOMIC DNA]</scope>
    <source>
        <strain evidence="3 4">S7-754</strain>
    </source>
</reference>
<evidence type="ECO:0000313" key="2">
    <source>
        <dbReference type="EMBL" id="MWC42054.1"/>
    </source>
</evidence>
<dbReference type="AlphaFoldDB" id="A0A1G7MEH4"/>
<evidence type="ECO:0000313" key="4">
    <source>
        <dbReference type="Proteomes" id="UP000323502"/>
    </source>
</evidence>
<dbReference type="Gene3D" id="3.55.50.30">
    <property type="match status" value="1"/>
</dbReference>
<feature type="chain" id="PRO_5036019172" evidence="1">
    <location>
        <begin position="19"/>
        <end position="191"/>
    </location>
</feature>
<dbReference type="EMBL" id="WSUT01000001">
    <property type="protein sequence ID" value="MWC42054.1"/>
    <property type="molecule type" value="Genomic_DNA"/>
</dbReference>
<feature type="signal peptide" evidence="1">
    <location>
        <begin position="1"/>
        <end position="18"/>
    </location>
</feature>
<dbReference type="RefSeq" id="WP_149682517.1">
    <property type="nucleotide sequence ID" value="NZ_FNBI01000004.1"/>
</dbReference>
<sequence length="191" mass="20323">MTRFYLAALALGSATAFAAPAAAECNRAPAAYAMPAQRLDQAVQQLAHISGCFVKMDPAMVADRRAPALKGRYRPEEALARLVRGTGYTAHSTSEGLAFDGDLLAVTMSQARALRTAVQTHARAGHLSPAQATRLRATLTQVERTVPRQVNAQGMLTPAQKRDAITKLDAVRSAVGPVEDARGWAAFKRAA</sequence>
<keyword evidence="4" id="KW-1185">Reference proteome</keyword>
<name>A0A1G7MEH4_9SPHN</name>
<dbReference type="EMBL" id="FNBI01000004">
    <property type="protein sequence ID" value="SDF60212.1"/>
    <property type="molecule type" value="Genomic_DNA"/>
</dbReference>
<evidence type="ECO:0000313" key="3">
    <source>
        <dbReference type="EMBL" id="SDF60212.1"/>
    </source>
</evidence>
<gene>
    <name evidence="2" type="ORF">GQR91_00040</name>
    <name evidence="3" type="ORF">SAMN05216557_104162</name>
</gene>
<organism evidence="3 4">
    <name type="scientific">Sphingomonas carotinifaciens</name>
    <dbReference type="NCBI Taxonomy" id="1166323"/>
    <lineage>
        <taxon>Bacteria</taxon>
        <taxon>Pseudomonadati</taxon>
        <taxon>Pseudomonadota</taxon>
        <taxon>Alphaproteobacteria</taxon>
        <taxon>Sphingomonadales</taxon>
        <taxon>Sphingomonadaceae</taxon>
        <taxon>Sphingomonas</taxon>
    </lineage>
</organism>
<dbReference type="Proteomes" id="UP000436801">
    <property type="component" value="Unassembled WGS sequence"/>
</dbReference>
<keyword evidence="1" id="KW-0732">Signal</keyword>
<reference evidence="2 5" key="2">
    <citation type="submission" date="2019-12" db="EMBL/GenBank/DDBJ databases">
        <authorList>
            <person name="Zheng J."/>
        </authorList>
    </citation>
    <scope>NUCLEOTIDE SEQUENCE [LARGE SCALE GENOMIC DNA]</scope>
    <source>
        <strain evidence="2 5">DSM 27347</strain>
    </source>
</reference>
<proteinExistence type="predicted"/>
<dbReference type="Proteomes" id="UP000323502">
    <property type="component" value="Unassembled WGS sequence"/>
</dbReference>
<evidence type="ECO:0000256" key="1">
    <source>
        <dbReference type="SAM" id="SignalP"/>
    </source>
</evidence>
<dbReference type="OrthoDB" id="8858530at2"/>
<protein>
    <submittedName>
        <fullName evidence="3">Uncharacterized protein</fullName>
    </submittedName>
</protein>
<evidence type="ECO:0000313" key="5">
    <source>
        <dbReference type="Proteomes" id="UP000436801"/>
    </source>
</evidence>
<accession>A0A1G7MEH4</accession>